<dbReference type="AlphaFoldDB" id="G9NWS5"/>
<name>G9NWS5_HYPAI</name>
<feature type="region of interest" description="Disordered" evidence="1">
    <location>
        <begin position="115"/>
        <end position="137"/>
    </location>
</feature>
<dbReference type="Proteomes" id="UP000005426">
    <property type="component" value="Unassembled WGS sequence"/>
</dbReference>
<dbReference type="eggNOG" id="ENOG502S175">
    <property type="taxonomic scope" value="Eukaryota"/>
</dbReference>
<accession>G9NWS5</accession>
<evidence type="ECO:0000313" key="2">
    <source>
        <dbReference type="EMBL" id="EHK44633.1"/>
    </source>
</evidence>
<dbReference type="SUPFAM" id="SSF57959">
    <property type="entry name" value="Leucine zipper domain"/>
    <property type="match status" value="1"/>
</dbReference>
<dbReference type="Gene3D" id="1.20.5.170">
    <property type="match status" value="1"/>
</dbReference>
<dbReference type="CDD" id="cd14688">
    <property type="entry name" value="bZIP_YAP"/>
    <property type="match status" value="1"/>
</dbReference>
<dbReference type="STRING" id="452589.G9NWS5"/>
<evidence type="ECO:0000256" key="1">
    <source>
        <dbReference type="SAM" id="MobiDB-lite"/>
    </source>
</evidence>
<evidence type="ECO:0008006" key="4">
    <source>
        <dbReference type="Google" id="ProtNLM"/>
    </source>
</evidence>
<proteinExistence type="predicted"/>
<protein>
    <recommendedName>
        <fullName evidence="4">BZIP domain-containing protein</fullName>
    </recommendedName>
</protein>
<dbReference type="InterPro" id="IPR046347">
    <property type="entry name" value="bZIP_sf"/>
</dbReference>
<comment type="caution">
    <text evidence="2">The sequence shown here is derived from an EMBL/GenBank/DDBJ whole genome shotgun (WGS) entry which is preliminary data.</text>
</comment>
<gene>
    <name evidence="2" type="ORF">TRIATDRAFT_88432</name>
</gene>
<dbReference type="GO" id="GO:0003700">
    <property type="term" value="F:DNA-binding transcription factor activity"/>
    <property type="evidence" value="ECO:0007669"/>
    <property type="project" value="InterPro"/>
</dbReference>
<dbReference type="HOGENOM" id="CLU_1865390_0_0_1"/>
<dbReference type="EMBL" id="ABDG02000024">
    <property type="protein sequence ID" value="EHK44633.1"/>
    <property type="molecule type" value="Genomic_DNA"/>
</dbReference>
<organism evidence="2 3">
    <name type="scientific">Hypocrea atroviridis (strain ATCC 20476 / IMI 206040)</name>
    <name type="common">Trichoderma atroviride</name>
    <dbReference type="NCBI Taxonomy" id="452589"/>
    <lineage>
        <taxon>Eukaryota</taxon>
        <taxon>Fungi</taxon>
        <taxon>Dikarya</taxon>
        <taxon>Ascomycota</taxon>
        <taxon>Pezizomycotina</taxon>
        <taxon>Sordariomycetes</taxon>
        <taxon>Hypocreomycetidae</taxon>
        <taxon>Hypocreales</taxon>
        <taxon>Hypocreaceae</taxon>
        <taxon>Trichoderma</taxon>
    </lineage>
</organism>
<evidence type="ECO:0000313" key="3">
    <source>
        <dbReference type="Proteomes" id="UP000005426"/>
    </source>
</evidence>
<dbReference type="OrthoDB" id="2593073at2759"/>
<reference evidence="2 3" key="1">
    <citation type="journal article" date="2011" name="Genome Biol.">
        <title>Comparative genome sequence analysis underscores mycoparasitism as the ancestral life style of Trichoderma.</title>
        <authorList>
            <person name="Kubicek C.P."/>
            <person name="Herrera-Estrella A."/>
            <person name="Seidl-Seiboth V."/>
            <person name="Martinez D.A."/>
            <person name="Druzhinina I.S."/>
            <person name="Thon M."/>
            <person name="Zeilinger S."/>
            <person name="Casas-Flores S."/>
            <person name="Horwitz B.A."/>
            <person name="Mukherjee P.K."/>
            <person name="Mukherjee M."/>
            <person name="Kredics L."/>
            <person name="Alcaraz L.D."/>
            <person name="Aerts A."/>
            <person name="Antal Z."/>
            <person name="Atanasova L."/>
            <person name="Cervantes-Badillo M.G."/>
            <person name="Challacombe J."/>
            <person name="Chertkov O."/>
            <person name="McCluskey K."/>
            <person name="Coulpier F."/>
            <person name="Deshpande N."/>
            <person name="von Doehren H."/>
            <person name="Ebbole D.J."/>
            <person name="Esquivel-Naranjo E.U."/>
            <person name="Fekete E."/>
            <person name="Flipphi M."/>
            <person name="Glaser F."/>
            <person name="Gomez-Rodriguez E.Y."/>
            <person name="Gruber S."/>
            <person name="Han C."/>
            <person name="Henrissat B."/>
            <person name="Hermosa R."/>
            <person name="Hernandez-Onate M."/>
            <person name="Karaffa L."/>
            <person name="Kosti I."/>
            <person name="Le Crom S."/>
            <person name="Lindquist E."/>
            <person name="Lucas S."/>
            <person name="Luebeck M."/>
            <person name="Luebeck P.S."/>
            <person name="Margeot A."/>
            <person name="Metz B."/>
            <person name="Misra M."/>
            <person name="Nevalainen H."/>
            <person name="Omann M."/>
            <person name="Packer N."/>
            <person name="Perrone G."/>
            <person name="Uresti-Rivera E.E."/>
            <person name="Salamov A."/>
            <person name="Schmoll M."/>
            <person name="Seiboth B."/>
            <person name="Shapiro H."/>
            <person name="Sukno S."/>
            <person name="Tamayo-Ramos J.A."/>
            <person name="Tisch D."/>
            <person name="Wiest A."/>
            <person name="Wilkinson H.H."/>
            <person name="Zhang M."/>
            <person name="Coutinho P.M."/>
            <person name="Kenerley C.M."/>
            <person name="Monte E."/>
            <person name="Baker S.E."/>
            <person name="Grigoriev I.V."/>
        </authorList>
    </citation>
    <scope>NUCLEOTIDE SEQUENCE [LARGE SCALE GENOMIC DNA]</scope>
    <source>
        <strain evidence="3">ATCC 20476 / IMI 206040</strain>
    </source>
</reference>
<feature type="region of interest" description="Disordered" evidence="1">
    <location>
        <begin position="39"/>
        <end position="64"/>
    </location>
</feature>
<keyword evidence="3" id="KW-1185">Reference proteome</keyword>
<sequence length="137" mass="15617">MNLEFPMSFAKAYLLIYPEREENCLAIEDKSGDKKSAIQKREARFKNASPAARTRRRAQNRVSQRIYRERKAKRIQELEQSLIDARVWWQSNYVDMYAFVGQPRGEAMIFTAPEAAGGEQSTDTSAVGWTFDGGAST</sequence>